<evidence type="ECO:0000256" key="6">
    <source>
        <dbReference type="ARBA" id="ARBA00023077"/>
    </source>
</evidence>
<evidence type="ECO:0000256" key="10">
    <source>
        <dbReference type="PROSITE-ProRule" id="PRU01360"/>
    </source>
</evidence>
<dbReference type="Gene3D" id="2.170.130.10">
    <property type="entry name" value="TonB-dependent receptor, plug domain"/>
    <property type="match status" value="1"/>
</dbReference>
<evidence type="ECO:0000256" key="3">
    <source>
        <dbReference type="ARBA" id="ARBA00022452"/>
    </source>
</evidence>
<gene>
    <name evidence="15" type="ORF">B5F32_17950</name>
</gene>
<dbReference type="Proteomes" id="UP000195950">
    <property type="component" value="Unassembled WGS sequence"/>
</dbReference>
<feature type="chain" id="PRO_5010984434" evidence="12">
    <location>
        <begin position="20"/>
        <end position="623"/>
    </location>
</feature>
<keyword evidence="4 10" id="KW-0812">Transmembrane</keyword>
<evidence type="ECO:0000256" key="1">
    <source>
        <dbReference type="ARBA" id="ARBA00004571"/>
    </source>
</evidence>
<dbReference type="InterPro" id="IPR039426">
    <property type="entry name" value="TonB-dep_rcpt-like"/>
</dbReference>
<dbReference type="InterPro" id="IPR000531">
    <property type="entry name" value="Beta-barrel_TonB"/>
</dbReference>
<dbReference type="Pfam" id="PF07715">
    <property type="entry name" value="Plug"/>
    <property type="match status" value="1"/>
</dbReference>
<evidence type="ECO:0000256" key="2">
    <source>
        <dbReference type="ARBA" id="ARBA00022448"/>
    </source>
</evidence>
<evidence type="ECO:0000259" key="14">
    <source>
        <dbReference type="Pfam" id="PF07715"/>
    </source>
</evidence>
<feature type="domain" description="TonB-dependent receptor plug" evidence="14">
    <location>
        <begin position="46"/>
        <end position="159"/>
    </location>
</feature>
<organism evidence="15 16">
    <name type="scientific">Parabacteroides distasonis</name>
    <dbReference type="NCBI Taxonomy" id="823"/>
    <lineage>
        <taxon>Bacteria</taxon>
        <taxon>Pseudomonadati</taxon>
        <taxon>Bacteroidota</taxon>
        <taxon>Bacteroidia</taxon>
        <taxon>Bacteroidales</taxon>
        <taxon>Tannerellaceae</taxon>
        <taxon>Parabacteroides</taxon>
    </lineage>
</organism>
<dbReference type="RefSeq" id="WP_087346428.1">
    <property type="nucleotide sequence ID" value="NZ_JBCHDU010000013.1"/>
</dbReference>
<dbReference type="GO" id="GO:0044718">
    <property type="term" value="P:siderophore transmembrane transport"/>
    <property type="evidence" value="ECO:0007669"/>
    <property type="project" value="TreeGrafter"/>
</dbReference>
<dbReference type="SUPFAM" id="SSF56935">
    <property type="entry name" value="Porins"/>
    <property type="match status" value="1"/>
</dbReference>
<proteinExistence type="inferred from homology"/>
<evidence type="ECO:0000256" key="8">
    <source>
        <dbReference type="ARBA" id="ARBA00023170"/>
    </source>
</evidence>
<dbReference type="InterPro" id="IPR037066">
    <property type="entry name" value="Plug_dom_sf"/>
</dbReference>
<dbReference type="InterPro" id="IPR036942">
    <property type="entry name" value="Beta-barrel_TonB_sf"/>
</dbReference>
<evidence type="ECO:0000313" key="15">
    <source>
        <dbReference type="EMBL" id="OUP15233.1"/>
    </source>
</evidence>
<comment type="similarity">
    <text evidence="10 11">Belongs to the TonB-dependent receptor family.</text>
</comment>
<name>A0A1Y4I4T2_PARDI</name>
<comment type="caution">
    <text evidence="15">The sequence shown here is derived from an EMBL/GenBank/DDBJ whole genome shotgun (WGS) entry which is preliminary data.</text>
</comment>
<dbReference type="PANTHER" id="PTHR30069">
    <property type="entry name" value="TONB-DEPENDENT OUTER MEMBRANE RECEPTOR"/>
    <property type="match status" value="1"/>
</dbReference>
<reference evidence="16" key="1">
    <citation type="submission" date="2017-04" db="EMBL/GenBank/DDBJ databases">
        <title>Function of individual gut microbiota members based on whole genome sequencing of pure cultures obtained from chicken caecum.</title>
        <authorList>
            <person name="Medvecky M."/>
            <person name="Cejkova D."/>
            <person name="Polansky O."/>
            <person name="Karasova D."/>
            <person name="Kubasova T."/>
            <person name="Cizek A."/>
            <person name="Rychlik I."/>
        </authorList>
    </citation>
    <scope>NUCLEOTIDE SEQUENCE [LARGE SCALE GENOMIC DNA]</scope>
    <source>
        <strain evidence="16">An199</strain>
    </source>
</reference>
<protein>
    <submittedName>
        <fullName evidence="15">Ligand-gated channel protein</fullName>
    </submittedName>
</protein>
<dbReference type="AlphaFoldDB" id="A0A1Y4I4T2"/>
<dbReference type="CDD" id="cd01347">
    <property type="entry name" value="ligand_gated_channel"/>
    <property type="match status" value="1"/>
</dbReference>
<evidence type="ECO:0000256" key="7">
    <source>
        <dbReference type="ARBA" id="ARBA00023136"/>
    </source>
</evidence>
<keyword evidence="5 12" id="KW-0732">Signal</keyword>
<dbReference type="PANTHER" id="PTHR30069:SF29">
    <property type="entry name" value="HEMOGLOBIN AND HEMOGLOBIN-HAPTOGLOBIN-BINDING PROTEIN 1-RELATED"/>
    <property type="match status" value="1"/>
</dbReference>
<keyword evidence="2 10" id="KW-0813">Transport</keyword>
<dbReference type="Gene3D" id="2.40.170.20">
    <property type="entry name" value="TonB-dependent receptor, beta-barrel domain"/>
    <property type="match status" value="1"/>
</dbReference>
<dbReference type="EMBL" id="NFJX01000022">
    <property type="protein sequence ID" value="OUP15233.1"/>
    <property type="molecule type" value="Genomic_DNA"/>
</dbReference>
<dbReference type="InterPro" id="IPR012910">
    <property type="entry name" value="Plug_dom"/>
</dbReference>
<dbReference type="Pfam" id="PF00593">
    <property type="entry name" value="TonB_dep_Rec_b-barrel"/>
    <property type="match status" value="1"/>
</dbReference>
<accession>A0A1Y4I4T2</accession>
<evidence type="ECO:0000256" key="11">
    <source>
        <dbReference type="RuleBase" id="RU003357"/>
    </source>
</evidence>
<keyword evidence="6 11" id="KW-0798">TonB box</keyword>
<dbReference type="GO" id="GO:0009279">
    <property type="term" value="C:cell outer membrane"/>
    <property type="evidence" value="ECO:0007669"/>
    <property type="project" value="UniProtKB-SubCell"/>
</dbReference>
<evidence type="ECO:0000256" key="4">
    <source>
        <dbReference type="ARBA" id="ARBA00022692"/>
    </source>
</evidence>
<sequence length="623" mass="69275">MRKELLLVSGLLIGSMAFAIDPAEIDSLINLKGVVVSANKIHVNRNSVPLSISVIEREEIEASSESALLPVLSERVPGLFVTEKGITGFGVSEGAAGTVNIRGVGQSNKVLMLFDGQPQWAGIFGHSLPDTYVASDVERVEVIRGPGSLLYGSNAMGGVVNIITRQHNRPGRRTQARIMYGSYNTQKYMINNGYNIGNFSSYISLNHDRTDGHRPDSKFHITNGFAKLGYKIDDHYKVTGDVSLAKFKNQNPGEITNPLIDNIMNILRGTTSFALENNYGKTSGALRAFYNWGHHKIDDGYNPGGTPNPYLFYSDDHNAGFLLYQSFRLVKGNSFTVGIDYKNWGGHAWQDSINGNQNELVNKTVNEVAGYVIMQQDLFDKVSLNAGVRYEHNSIFGGEWIPQAGFTVRPFEGNVIKASLSKGFRSPNIREMYMFPPQNPDLKPERMMNYEVSIGQTFLDGNLFTELTAFFIDGQDMIETTRIDGRPKNVNTGTFTNKGIEFDSRYQILKNLSLDMNYSYLHTSKALLAAPAHKFFAGVMYAPGRFTFNVNVQSIFDLYIDTADKVKEDYTVLNAKAAYRFGTRDKGLNLFVKGENLTATRYSINEGFPMPKAIFMGGIDVTF</sequence>
<keyword evidence="7 10" id="KW-0472">Membrane</keyword>
<evidence type="ECO:0000256" key="9">
    <source>
        <dbReference type="ARBA" id="ARBA00023237"/>
    </source>
</evidence>
<evidence type="ECO:0000256" key="5">
    <source>
        <dbReference type="ARBA" id="ARBA00022729"/>
    </source>
</evidence>
<dbReference type="PROSITE" id="PS52016">
    <property type="entry name" value="TONB_DEPENDENT_REC_3"/>
    <property type="match status" value="1"/>
</dbReference>
<feature type="domain" description="TonB-dependent receptor-like beta-barrel" evidence="13">
    <location>
        <begin position="270"/>
        <end position="597"/>
    </location>
</feature>
<keyword evidence="9 10" id="KW-0998">Cell outer membrane</keyword>
<evidence type="ECO:0000259" key="13">
    <source>
        <dbReference type="Pfam" id="PF00593"/>
    </source>
</evidence>
<comment type="subcellular location">
    <subcellularLocation>
        <location evidence="1 10">Cell outer membrane</location>
        <topology evidence="1 10">Multi-pass membrane protein</topology>
    </subcellularLocation>
</comment>
<keyword evidence="8" id="KW-0675">Receptor</keyword>
<evidence type="ECO:0000256" key="12">
    <source>
        <dbReference type="SAM" id="SignalP"/>
    </source>
</evidence>
<feature type="signal peptide" evidence="12">
    <location>
        <begin position="1"/>
        <end position="19"/>
    </location>
</feature>
<dbReference type="GO" id="GO:0015344">
    <property type="term" value="F:siderophore uptake transmembrane transporter activity"/>
    <property type="evidence" value="ECO:0007669"/>
    <property type="project" value="TreeGrafter"/>
</dbReference>
<evidence type="ECO:0000313" key="16">
    <source>
        <dbReference type="Proteomes" id="UP000195950"/>
    </source>
</evidence>
<keyword evidence="3 10" id="KW-1134">Transmembrane beta strand</keyword>